<sequence>MRYEMLTHMPELLRALGRIRHGQRQPGDPESHMHYRMLQANGLATSAGEGYVLTEHGERMILRRERERETARSH</sequence>
<dbReference type="EMBL" id="CP106753">
    <property type="protein sequence ID" value="UXY16824.1"/>
    <property type="molecule type" value="Genomic_DNA"/>
</dbReference>
<protein>
    <recommendedName>
        <fullName evidence="3">Preprotein translocase subunit SecA</fullName>
    </recommendedName>
</protein>
<reference evidence="1" key="1">
    <citation type="submission" date="2022-10" db="EMBL/GenBank/DDBJ databases">
        <title>Chitiniphilus purpureus sp. nov., a novel chitin-degrading bacterium isolated from crawfish pond sediment.</title>
        <authorList>
            <person name="Li K."/>
        </authorList>
    </citation>
    <scope>NUCLEOTIDE SEQUENCE</scope>
    <source>
        <strain evidence="1">CD1</strain>
    </source>
</reference>
<organism evidence="1 2">
    <name type="scientific">Chitiniphilus purpureus</name>
    <dbReference type="NCBI Taxonomy" id="2981137"/>
    <lineage>
        <taxon>Bacteria</taxon>
        <taxon>Pseudomonadati</taxon>
        <taxon>Pseudomonadota</taxon>
        <taxon>Betaproteobacteria</taxon>
        <taxon>Neisseriales</taxon>
        <taxon>Chitinibacteraceae</taxon>
        <taxon>Chitiniphilus</taxon>
    </lineage>
</organism>
<accession>A0ABY6DR24</accession>
<gene>
    <name evidence="1" type="ORF">N8I74_07345</name>
</gene>
<evidence type="ECO:0000313" key="2">
    <source>
        <dbReference type="Proteomes" id="UP001061302"/>
    </source>
</evidence>
<keyword evidence="2" id="KW-1185">Reference proteome</keyword>
<dbReference type="RefSeq" id="WP_263126227.1">
    <property type="nucleotide sequence ID" value="NZ_CP106753.1"/>
</dbReference>
<name>A0ABY6DR24_9NEIS</name>
<proteinExistence type="predicted"/>
<evidence type="ECO:0008006" key="3">
    <source>
        <dbReference type="Google" id="ProtNLM"/>
    </source>
</evidence>
<dbReference type="Proteomes" id="UP001061302">
    <property type="component" value="Chromosome"/>
</dbReference>
<evidence type="ECO:0000313" key="1">
    <source>
        <dbReference type="EMBL" id="UXY16824.1"/>
    </source>
</evidence>